<dbReference type="RefSeq" id="XP_067544544.1">
    <property type="nucleotide sequence ID" value="XM_067688957.1"/>
</dbReference>
<evidence type="ECO:0000313" key="4">
    <source>
        <dbReference type="Proteomes" id="UP000185944"/>
    </source>
</evidence>
<feature type="region of interest" description="Disordered" evidence="1">
    <location>
        <begin position="35"/>
        <end position="60"/>
    </location>
</feature>
<accession>A0A177EFU1</accession>
<dbReference type="GeneID" id="93647889"/>
<dbReference type="EMBL" id="LTDL01000038">
    <property type="protein sequence ID" value="OAG29992.1"/>
    <property type="molecule type" value="Genomic_DNA"/>
</dbReference>
<organism evidence="3 4">
    <name type="scientific">Nematocida displodere</name>
    <dbReference type="NCBI Taxonomy" id="1805483"/>
    <lineage>
        <taxon>Eukaryota</taxon>
        <taxon>Fungi</taxon>
        <taxon>Fungi incertae sedis</taxon>
        <taxon>Microsporidia</taxon>
        <taxon>Nematocida</taxon>
    </lineage>
</organism>
<gene>
    <name evidence="3" type="ORF">NEDG_01539</name>
</gene>
<feature type="signal peptide" evidence="2">
    <location>
        <begin position="1"/>
        <end position="29"/>
    </location>
</feature>
<keyword evidence="2" id="KW-0732">Signal</keyword>
<proteinExistence type="predicted"/>
<dbReference type="Proteomes" id="UP000185944">
    <property type="component" value="Unassembled WGS sequence"/>
</dbReference>
<dbReference type="AlphaFoldDB" id="A0A177EFU1"/>
<name>A0A177EFU1_9MICR</name>
<keyword evidence="4" id="KW-1185">Reference proteome</keyword>
<evidence type="ECO:0000256" key="2">
    <source>
        <dbReference type="SAM" id="SignalP"/>
    </source>
</evidence>
<sequence>MKHRHYGPRPLSFAFLAISLFSNARVVSGSAALGSGNPTSSKAAGMAPNPTTLPDTFPMNPAGDPFENLSIENALLFIHEETHLNADSSASSEEENGPASSDLQKRLARYTEYLEKTANQKIVVPQPPSHSGSSTSVYTSPALYAQKEDLLTLNRLIGSEYRASVPWGLLLEDTISMDQESLPTLHRIELPPMDEAHANQMKLLNYIFGGTCELCHSEDYLEFVWEWLDTKVAEMYRLPGLEIFSQKMPVFESLQFLFNLTFFALDLVRGNEEQLHSLLDYLCGQLIPYLPDVTDSDTEQARKLKEKTAKALFSQTIDNLTQNTPLFYRFLDTCSAASINFSQTTAMMVWSASILSLKLENKIAIWIFKMGNSGCPKAEKLWTSFPTKSFLEILERLFDVVPNVHLPYDWPDKEKLAKVFGVYAHEANRLDGSCLFSISKYMKVFKKYMCFVDIELSDDTGLEDNELYHSFKIHLKAAYNTLLLQMYDSTMAVCATDCQKKMYNMFFKSPDAETLLHRYQVLAYDLYQMLLSCPRSVTQSPSVTYKLVCKHSKPAKLYPDSYDRHHN</sequence>
<comment type="caution">
    <text evidence="3">The sequence shown here is derived from an EMBL/GenBank/DDBJ whole genome shotgun (WGS) entry which is preliminary data.</text>
</comment>
<evidence type="ECO:0000256" key="1">
    <source>
        <dbReference type="SAM" id="MobiDB-lite"/>
    </source>
</evidence>
<reference evidence="3 4" key="1">
    <citation type="submission" date="2016-02" db="EMBL/GenBank/DDBJ databases">
        <title>Discovery of a natural microsporidian pathogen with a broad tissue tropism in Caenorhabditis elegans.</title>
        <authorList>
            <person name="Luallen R.J."/>
            <person name="Reinke A.W."/>
            <person name="Tong L."/>
            <person name="Botts M.R."/>
            <person name="Felix M.-A."/>
            <person name="Troemel E.R."/>
        </authorList>
    </citation>
    <scope>NUCLEOTIDE SEQUENCE [LARGE SCALE GENOMIC DNA]</scope>
    <source>
        <strain evidence="3 4">JUm2807</strain>
    </source>
</reference>
<evidence type="ECO:0000313" key="3">
    <source>
        <dbReference type="EMBL" id="OAG29992.1"/>
    </source>
</evidence>
<feature type="chain" id="PRO_5008060343" evidence="2">
    <location>
        <begin position="30"/>
        <end position="567"/>
    </location>
</feature>
<dbReference type="VEuPathDB" id="MicrosporidiaDB:NEDG_01539"/>
<protein>
    <submittedName>
        <fullName evidence="3">Uncharacterized protein</fullName>
    </submittedName>
</protein>